<feature type="domain" description="CHAT" evidence="1">
    <location>
        <begin position="679"/>
        <end position="937"/>
    </location>
</feature>
<reference evidence="2 3" key="1">
    <citation type="journal article" date="2016" name="Mol. Biol. Evol.">
        <title>Comparative Genomics of Early-Diverging Mushroom-Forming Fungi Provides Insights into the Origins of Lignocellulose Decay Capabilities.</title>
        <authorList>
            <person name="Nagy L.G."/>
            <person name="Riley R."/>
            <person name="Tritt A."/>
            <person name="Adam C."/>
            <person name="Daum C."/>
            <person name="Floudas D."/>
            <person name="Sun H."/>
            <person name="Yadav J.S."/>
            <person name="Pangilinan J."/>
            <person name="Larsson K.H."/>
            <person name="Matsuura K."/>
            <person name="Barry K."/>
            <person name="Labutti K."/>
            <person name="Kuo R."/>
            <person name="Ohm R.A."/>
            <person name="Bhattacharya S.S."/>
            <person name="Shirouzu T."/>
            <person name="Yoshinaga Y."/>
            <person name="Martin F.M."/>
            <person name="Grigoriev I.V."/>
            <person name="Hibbett D.S."/>
        </authorList>
    </citation>
    <scope>NUCLEOTIDE SEQUENCE [LARGE SCALE GENOMIC DNA]</scope>
    <source>
        <strain evidence="2 3">TUFC12733</strain>
    </source>
</reference>
<dbReference type="InterPro" id="IPR024983">
    <property type="entry name" value="CHAT_dom"/>
</dbReference>
<dbReference type="Proteomes" id="UP000076738">
    <property type="component" value="Unassembled WGS sequence"/>
</dbReference>
<sequence>MLWLATVYRVRHSARGKMDGEDICAAEKFGRRAMDLSHNFRCHNLAVSTLSCILQERYYWSGTVDDIREAVRLGERYALAVVEKPWLCNMDRWQLTNIGNTCNVMVLADGRLENFRKSAGYHRLALSGATYPLGRLLYGHVHLCLSTALSNLAEESGDPRDADDALLSSFQASDHYPADGPHRTMVLHSLGACNWLLYAHNGEEKNFKAAVSYFQQVIEACKVVDVMKRLMSQCYRYLSTTYAEKFTQTGLASAIDHAINFGQLGLDIEFSEAHKPYQLSMQGELLLKRYDVTGNIEDMERSISLTETALASTVNSRYQRHILLGRNAASLARRYRAAGSPKDIDCCIKTLKEALQLYEDLSHIRRSPFLAELGAAYQARFYNSKNNEDLDAAIYNYHLGAEDTAGALKDRIHAAVAGAKFAYEVGRHSDSARSYDSAVSLLPRLAWLGLTTRSRHKRLIGSAGQLACDAAAMSIAIGNHERAVELLEEGRSVLWRSVLDLRFDTHELSEANSSLTNELLSIGKALEHDDSVSPSESIMQEEQRSARRRKLAARWDELVLDIRQLPGYESFLRPVPFHRLRQAAKNGPIVIINVSKYRTDALILWPNQPMDCIHLPELTYDAVNSLAYAWRTALSCTKDNHGSEYLDRVLLDICGRLWEGGLSRIALALQNHLPPTTHGNSGLPRVWWLPTGLLNLLPIHCAGKYNVDGSGICDLFVSSYTSTLCALLSGQMKAATKASDLPFKMLAIAQPSVSGLAFLKHAEDEMRELASSNLSSTTFVTGDDATTARFSQEVVQHQWLHCCCHGRWNAVNPLEIAFRMSDGNLSLSSLVQMRLPNAEFALLSACHTARYTAVLPDESTHLAAGMQVAGFQAVIGTQWGMTDRDGPALTRLFYDYLTRDGQRPDVSRTAEALHFALRQFRAHNVPLWRWALFVHIGI</sequence>
<name>A0A167MCK1_CALVF</name>
<organism evidence="2 3">
    <name type="scientific">Calocera viscosa (strain TUFC12733)</name>
    <dbReference type="NCBI Taxonomy" id="1330018"/>
    <lineage>
        <taxon>Eukaryota</taxon>
        <taxon>Fungi</taxon>
        <taxon>Dikarya</taxon>
        <taxon>Basidiomycota</taxon>
        <taxon>Agaricomycotina</taxon>
        <taxon>Dacrymycetes</taxon>
        <taxon>Dacrymycetales</taxon>
        <taxon>Dacrymycetaceae</taxon>
        <taxon>Calocera</taxon>
    </lineage>
</organism>
<protein>
    <recommendedName>
        <fullName evidence="1">CHAT domain-containing protein</fullName>
    </recommendedName>
</protein>
<dbReference type="AlphaFoldDB" id="A0A167MCK1"/>
<accession>A0A167MCK1</accession>
<dbReference type="Pfam" id="PF12770">
    <property type="entry name" value="CHAT"/>
    <property type="match status" value="1"/>
</dbReference>
<evidence type="ECO:0000313" key="3">
    <source>
        <dbReference type="Proteomes" id="UP000076738"/>
    </source>
</evidence>
<evidence type="ECO:0000313" key="2">
    <source>
        <dbReference type="EMBL" id="KZO96573.1"/>
    </source>
</evidence>
<evidence type="ECO:0000259" key="1">
    <source>
        <dbReference type="Pfam" id="PF12770"/>
    </source>
</evidence>
<proteinExistence type="predicted"/>
<dbReference type="STRING" id="1330018.A0A167MCK1"/>
<dbReference type="OrthoDB" id="9991317at2759"/>
<keyword evidence="3" id="KW-1185">Reference proteome</keyword>
<gene>
    <name evidence="2" type="ORF">CALVIDRAFT_514364</name>
</gene>
<dbReference type="EMBL" id="KV417283">
    <property type="protein sequence ID" value="KZO96573.1"/>
    <property type="molecule type" value="Genomic_DNA"/>
</dbReference>